<dbReference type="InterPro" id="IPR029044">
    <property type="entry name" value="Nucleotide-diphossugar_trans"/>
</dbReference>
<dbReference type="EMBL" id="JACCFH010000001">
    <property type="protein sequence ID" value="NYG35040.1"/>
    <property type="molecule type" value="Genomic_DNA"/>
</dbReference>
<dbReference type="AlphaFoldDB" id="A0A7Y9ULR7"/>
<dbReference type="GO" id="GO:0016758">
    <property type="term" value="F:hexosyltransferase activity"/>
    <property type="evidence" value="ECO:0007669"/>
    <property type="project" value="UniProtKB-ARBA"/>
</dbReference>
<dbReference type="Proteomes" id="UP000518288">
    <property type="component" value="Unassembled WGS sequence"/>
</dbReference>
<dbReference type="SUPFAM" id="SSF53448">
    <property type="entry name" value="Nucleotide-diphospho-sugar transferases"/>
    <property type="match status" value="1"/>
</dbReference>
<reference evidence="2 3" key="1">
    <citation type="submission" date="2020-07" db="EMBL/GenBank/DDBJ databases">
        <title>Genomic Encyclopedia of Archaeal and Bacterial Type Strains, Phase II (KMG-II): from individual species to whole genera.</title>
        <authorList>
            <person name="Goeker M."/>
        </authorList>
    </citation>
    <scope>NUCLEOTIDE SEQUENCE [LARGE SCALE GENOMIC DNA]</scope>
    <source>
        <strain evidence="2 3">DSM 21226</strain>
    </source>
</reference>
<keyword evidence="2" id="KW-0808">Transferase</keyword>
<dbReference type="PANTHER" id="PTHR22916:SF3">
    <property type="entry name" value="UDP-GLCNAC:BETAGAL BETA-1,3-N-ACETYLGLUCOSAMINYLTRANSFERASE-LIKE PROTEIN 1"/>
    <property type="match status" value="1"/>
</dbReference>
<dbReference type="PANTHER" id="PTHR22916">
    <property type="entry name" value="GLYCOSYLTRANSFERASE"/>
    <property type="match status" value="1"/>
</dbReference>
<proteinExistence type="predicted"/>
<evidence type="ECO:0000259" key="1">
    <source>
        <dbReference type="Pfam" id="PF00535"/>
    </source>
</evidence>
<dbReference type="Gene3D" id="3.90.550.10">
    <property type="entry name" value="Spore Coat Polysaccharide Biosynthesis Protein SpsA, Chain A"/>
    <property type="match status" value="1"/>
</dbReference>
<protein>
    <submittedName>
        <fullName evidence="2">Glycosyltransferase involved in cell wall biosynthesis</fullName>
    </submittedName>
</protein>
<evidence type="ECO:0000313" key="2">
    <source>
        <dbReference type="EMBL" id="NYG35040.1"/>
    </source>
</evidence>
<sequence length="343" mass="38222">MRISILINNFNYARFLGDAIDSALAQAGPDVEVIVCDDASTDHSWEVIAGYGTRIRSWRSPHNLGQASAMNAGMSMSSGEWVLFLDADDRLAPDALAVCRTLMAEDVAKIQFPLQCITEDGRPMGRQIPYLLHEGDVRPLIQRFGTYGGPPSSGNLYRRSAIARYFPLDTPAWRRAADTPPFLLSAFNGRVVNAPRPLGGYRIHSSANRARGCFGNISARHGDMLRIEAHRRSTTLALLARHDGIVLDSPPLHAPWNLRTRALSLRTEPERHPYPEDTLASLLRMQAHSLAACPGYTWSERRAAQLWLLVVLLVPTSWAPRIAISNTSGRIRRWFRSVRTHVV</sequence>
<organism evidence="2 3">
    <name type="scientific">Sphaerotilus montanus</name>
    <dbReference type="NCBI Taxonomy" id="522889"/>
    <lineage>
        <taxon>Bacteria</taxon>
        <taxon>Pseudomonadati</taxon>
        <taxon>Pseudomonadota</taxon>
        <taxon>Betaproteobacteria</taxon>
        <taxon>Burkholderiales</taxon>
        <taxon>Sphaerotilaceae</taxon>
        <taxon>Sphaerotilus</taxon>
    </lineage>
</organism>
<name>A0A7Y9ULR7_9BURK</name>
<comment type="caution">
    <text evidence="2">The sequence shown here is derived from an EMBL/GenBank/DDBJ whole genome shotgun (WGS) entry which is preliminary data.</text>
</comment>
<keyword evidence="3" id="KW-1185">Reference proteome</keyword>
<dbReference type="Pfam" id="PF00535">
    <property type="entry name" value="Glycos_transf_2"/>
    <property type="match status" value="1"/>
</dbReference>
<dbReference type="InterPro" id="IPR001173">
    <property type="entry name" value="Glyco_trans_2-like"/>
</dbReference>
<accession>A0A7Y9ULR7</accession>
<dbReference type="RefSeq" id="WP_179635603.1">
    <property type="nucleotide sequence ID" value="NZ_JACCFH010000001.1"/>
</dbReference>
<evidence type="ECO:0000313" key="3">
    <source>
        <dbReference type="Proteomes" id="UP000518288"/>
    </source>
</evidence>
<gene>
    <name evidence="2" type="ORF">BDD16_004026</name>
</gene>
<feature type="domain" description="Glycosyltransferase 2-like" evidence="1">
    <location>
        <begin position="4"/>
        <end position="166"/>
    </location>
</feature>